<feature type="transmembrane region" description="Helical" evidence="5">
    <location>
        <begin position="12"/>
        <end position="33"/>
    </location>
</feature>
<dbReference type="Proteomes" id="UP000473574">
    <property type="component" value="Unassembled WGS sequence"/>
</dbReference>
<dbReference type="RefSeq" id="WP_163661329.1">
    <property type="nucleotide sequence ID" value="NZ_QZCE01000001.1"/>
</dbReference>
<dbReference type="InterPro" id="IPR058792">
    <property type="entry name" value="Beta-barrel_RND_2"/>
</dbReference>
<evidence type="ECO:0000259" key="6">
    <source>
        <dbReference type="Pfam" id="PF25881"/>
    </source>
</evidence>
<accession>A0A6M0S2J6</accession>
<dbReference type="NCBIfam" id="TIGR01730">
    <property type="entry name" value="RND_mfp"/>
    <property type="match status" value="1"/>
</dbReference>
<feature type="coiled-coil region" evidence="4">
    <location>
        <begin position="134"/>
        <end position="239"/>
    </location>
</feature>
<evidence type="ECO:0000256" key="5">
    <source>
        <dbReference type="SAM" id="Phobius"/>
    </source>
</evidence>
<dbReference type="GO" id="GO:0030313">
    <property type="term" value="C:cell envelope"/>
    <property type="evidence" value="ECO:0007669"/>
    <property type="project" value="UniProtKB-SubCell"/>
</dbReference>
<evidence type="ECO:0000256" key="2">
    <source>
        <dbReference type="ARBA" id="ARBA00009477"/>
    </source>
</evidence>
<evidence type="ECO:0000313" key="10">
    <source>
        <dbReference type="Proteomes" id="UP000473574"/>
    </source>
</evidence>
<proteinExistence type="inferred from homology"/>
<feature type="domain" description="YbhG-like alpha-helical hairpin" evidence="6">
    <location>
        <begin position="141"/>
        <end position="241"/>
    </location>
</feature>
<sequence length="441" mass="47233">MKAQTLTRLKPIPPWSVGIVAVGLVGAIAFTYIQQRQPPIAEQQTVFVKKQDLNSQIQASGVVQAERVINLSPEDSGKIAELFIQEGDFITQGQIIARMTSRRSQAEVEQYRAVLAETQATLEQQKAGPRSEEIAEARARVAMTEASIKAAQTRLQQAQQQLARFDGLAKQGAISADELDSYQTTAEEASANLVAEEQQLQEAQAVLMRLQNGTRPEEIAQAEAAVAQAQAQLTAVQVRLDETVVRAPFDGIITRRFAEAGDFVSPATAASSTDGAASTSIAELSSGLEIEAKVPEASIAKLAVGQTVEVRSSAYPNEVFSGEVKLIAPRAIRDNQVTVFQVKVLLKSGQEQLKSGMNVRLIFIGQPISDALVIPLAAVVTETDGTTGVYAQQEDGPTLKPVQLGPTAGTQVQVMEGLDPGDEILIEPPADQRIDGVDNPF</sequence>
<keyword evidence="3 4" id="KW-0175">Coiled coil</keyword>
<dbReference type="Pfam" id="PF25881">
    <property type="entry name" value="HH_YBHG"/>
    <property type="match status" value="1"/>
</dbReference>
<evidence type="ECO:0000259" key="8">
    <source>
        <dbReference type="Pfam" id="PF25967"/>
    </source>
</evidence>
<evidence type="ECO:0000256" key="4">
    <source>
        <dbReference type="SAM" id="Coils"/>
    </source>
</evidence>
<dbReference type="InterPro" id="IPR058627">
    <property type="entry name" value="MdtA-like_C"/>
</dbReference>
<evidence type="ECO:0000259" key="7">
    <source>
        <dbReference type="Pfam" id="PF25954"/>
    </source>
</evidence>
<dbReference type="Gene3D" id="1.10.287.470">
    <property type="entry name" value="Helix hairpin bin"/>
    <property type="match status" value="1"/>
</dbReference>
<dbReference type="Gene3D" id="2.40.420.20">
    <property type="match status" value="1"/>
</dbReference>
<dbReference type="EMBL" id="QZCE01000001">
    <property type="protein sequence ID" value="NEZ62699.1"/>
    <property type="molecule type" value="Genomic_DNA"/>
</dbReference>
<comment type="caution">
    <text evidence="9">The sequence shown here is derived from an EMBL/GenBank/DDBJ whole genome shotgun (WGS) entry which is preliminary data.</text>
</comment>
<name>A0A6M0S2J6_9CYAN</name>
<dbReference type="Gene3D" id="2.40.30.170">
    <property type="match status" value="1"/>
</dbReference>
<dbReference type="GO" id="GO:0016020">
    <property type="term" value="C:membrane"/>
    <property type="evidence" value="ECO:0007669"/>
    <property type="project" value="InterPro"/>
</dbReference>
<evidence type="ECO:0000313" key="9">
    <source>
        <dbReference type="EMBL" id="NEZ62699.1"/>
    </source>
</evidence>
<comment type="similarity">
    <text evidence="2">Belongs to the membrane fusion protein (MFP) (TC 8.A.1) family.</text>
</comment>
<dbReference type="Pfam" id="PF25954">
    <property type="entry name" value="Beta-barrel_RND_2"/>
    <property type="match status" value="1"/>
</dbReference>
<evidence type="ECO:0000256" key="1">
    <source>
        <dbReference type="ARBA" id="ARBA00004196"/>
    </source>
</evidence>
<gene>
    <name evidence="9" type="ORF">D0962_07885</name>
</gene>
<dbReference type="PRINTS" id="PR01490">
    <property type="entry name" value="RTXTOXIND"/>
</dbReference>
<dbReference type="InterPro" id="IPR050465">
    <property type="entry name" value="UPF0194_transport"/>
</dbReference>
<dbReference type="Gene3D" id="2.40.50.100">
    <property type="match status" value="2"/>
</dbReference>
<dbReference type="Pfam" id="PF25967">
    <property type="entry name" value="RND-MFP_C"/>
    <property type="match status" value="1"/>
</dbReference>
<reference evidence="9 10" key="1">
    <citation type="journal article" date="2020" name="Microb. Ecol.">
        <title>Ecogenomics of the Marine Benthic Filamentous Cyanobacterium Adonisia.</title>
        <authorList>
            <person name="Walter J.M."/>
            <person name="Coutinho F.H."/>
            <person name="Leomil L."/>
            <person name="Hargreaves P.I."/>
            <person name="Campeao M.E."/>
            <person name="Vieira V.V."/>
            <person name="Silva B.S."/>
            <person name="Fistarol G.O."/>
            <person name="Salomon P.S."/>
            <person name="Sawabe T."/>
            <person name="Mino S."/>
            <person name="Hosokawa M."/>
            <person name="Miyashita H."/>
            <person name="Maruyama F."/>
            <person name="van Verk M.C."/>
            <person name="Dutilh B.E."/>
            <person name="Thompson C.C."/>
            <person name="Thompson F.L."/>
        </authorList>
    </citation>
    <scope>NUCLEOTIDE SEQUENCE [LARGE SCALE GENOMIC DNA]</scope>
    <source>
        <strain evidence="9 10">CCMR0082</strain>
    </source>
</reference>
<dbReference type="GO" id="GO:0022857">
    <property type="term" value="F:transmembrane transporter activity"/>
    <property type="evidence" value="ECO:0007669"/>
    <property type="project" value="InterPro"/>
</dbReference>
<evidence type="ECO:0000256" key="3">
    <source>
        <dbReference type="ARBA" id="ARBA00023054"/>
    </source>
</evidence>
<dbReference type="PANTHER" id="PTHR32347:SF14">
    <property type="entry name" value="EFFLUX SYSTEM COMPONENT YKNX-RELATED"/>
    <property type="match status" value="1"/>
</dbReference>
<dbReference type="AlphaFoldDB" id="A0A6M0S2J6"/>
<dbReference type="InterPro" id="IPR006143">
    <property type="entry name" value="RND_pump_MFP"/>
</dbReference>
<keyword evidence="5" id="KW-0472">Membrane</keyword>
<dbReference type="PANTHER" id="PTHR32347">
    <property type="entry name" value="EFFLUX SYSTEM COMPONENT YKNX-RELATED"/>
    <property type="match status" value="1"/>
</dbReference>
<protein>
    <submittedName>
        <fullName evidence="9">Efflux RND transporter periplasmic adaptor subunit</fullName>
    </submittedName>
</protein>
<keyword evidence="5" id="KW-0812">Transmembrane</keyword>
<comment type="subcellular location">
    <subcellularLocation>
        <location evidence="1">Cell envelope</location>
    </subcellularLocation>
</comment>
<dbReference type="SUPFAM" id="SSF111369">
    <property type="entry name" value="HlyD-like secretion proteins"/>
    <property type="match status" value="2"/>
</dbReference>
<organism evidence="9 10">
    <name type="scientific">Adonisia turfae CCMR0082</name>
    <dbReference type="NCBI Taxonomy" id="2304604"/>
    <lineage>
        <taxon>Bacteria</taxon>
        <taxon>Bacillati</taxon>
        <taxon>Cyanobacteriota</taxon>
        <taxon>Adonisia</taxon>
        <taxon>Adonisia turfae</taxon>
    </lineage>
</organism>
<dbReference type="InterPro" id="IPR059052">
    <property type="entry name" value="HH_YbhG-like"/>
</dbReference>
<keyword evidence="5" id="KW-1133">Transmembrane helix</keyword>
<feature type="domain" description="CusB-like beta-barrel" evidence="7">
    <location>
        <begin position="290"/>
        <end position="363"/>
    </location>
</feature>
<feature type="domain" description="Multidrug resistance protein MdtA-like C-terminal permuted SH3" evidence="8">
    <location>
        <begin position="370"/>
        <end position="427"/>
    </location>
</feature>